<reference evidence="2 3" key="3">
    <citation type="submission" date="2020-02" db="EMBL/GenBank/DDBJ databases">
        <title>Newly sequenced genome of strain CSTR1 showed variability in Candidatus Kuenenia stuttgartiensis genomes.</title>
        <authorList>
            <person name="Ding C."/>
            <person name="Adrian L."/>
        </authorList>
    </citation>
    <scope>NUCLEOTIDE SEQUENCE [LARGE SCALE GENOMIC DNA]</scope>
    <source>
        <strain evidence="2 3">CSTR1</strain>
    </source>
</reference>
<name>Q1Q386_KUEST</name>
<proteinExistence type="predicted"/>
<gene>
    <name evidence="2" type="ORF">KsCSTR_22010</name>
    <name evidence="1" type="ORF">kuste3718</name>
</gene>
<dbReference type="Proteomes" id="UP000501926">
    <property type="component" value="Chromosome"/>
</dbReference>
<dbReference type="AlphaFoldDB" id="Q1Q386"/>
<dbReference type="EMBL" id="CP049055">
    <property type="protein sequence ID" value="QII11580.1"/>
    <property type="molecule type" value="Genomic_DNA"/>
</dbReference>
<evidence type="ECO:0000313" key="2">
    <source>
        <dbReference type="EMBL" id="QII11580.1"/>
    </source>
</evidence>
<accession>Q1Q386</accession>
<evidence type="ECO:0000313" key="1">
    <source>
        <dbReference type="EMBL" id="CAJ74481.1"/>
    </source>
</evidence>
<dbReference type="EMBL" id="CT573071">
    <property type="protein sequence ID" value="CAJ74481.1"/>
    <property type="molecule type" value="Genomic_DNA"/>
</dbReference>
<organism evidence="1">
    <name type="scientific">Kuenenia stuttgartiensis</name>
    <dbReference type="NCBI Taxonomy" id="174633"/>
    <lineage>
        <taxon>Bacteria</taxon>
        <taxon>Pseudomonadati</taxon>
        <taxon>Planctomycetota</taxon>
        <taxon>Candidatus Brocadiia</taxon>
        <taxon>Candidatus Brocadiales</taxon>
        <taxon>Candidatus Brocadiaceae</taxon>
        <taxon>Candidatus Kuenenia</taxon>
    </lineage>
</organism>
<reference evidence="1" key="2">
    <citation type="submission" date="2006-01" db="EMBL/GenBank/DDBJ databases">
        <authorList>
            <person name="Genoscope"/>
        </authorList>
    </citation>
    <scope>NUCLEOTIDE SEQUENCE</scope>
</reference>
<evidence type="ECO:0000313" key="3">
    <source>
        <dbReference type="Proteomes" id="UP000501926"/>
    </source>
</evidence>
<sequence length="82" mass="8993">MLSTLIAITYEKTFRGLSYSRNFVQVLILSSVVAATVMQAIGDSLARGPVCLAHWQLFGSEPISETQEILSSCLQASRQVFL</sequence>
<protein>
    <submittedName>
        <fullName evidence="1">Uncharacterized protein</fullName>
    </submittedName>
</protein>
<reference evidence="1" key="1">
    <citation type="journal article" date="2006" name="Nature">
        <title>Deciphering the evolution and metabolism of an anammox bacterium from a community genome.</title>
        <authorList>
            <person name="Strous M."/>
            <person name="Pelletier E."/>
            <person name="Mangenot S."/>
            <person name="Rattei T."/>
            <person name="Lehner A."/>
            <person name="Taylor M.W."/>
            <person name="Horn M."/>
            <person name="Daims H."/>
            <person name="Bartol-Mavel D."/>
            <person name="Wincker P."/>
            <person name="Barbe V."/>
            <person name="Fonknechten N."/>
            <person name="Vallenet D."/>
            <person name="Segurens B."/>
            <person name="Schenowitz-Truong C."/>
            <person name="Medigue C."/>
            <person name="Collingro A."/>
            <person name="Snel B."/>
            <person name="Dutilh B.E."/>
            <person name="OpDenCamp H.J.M."/>
            <person name="vanDerDrift C."/>
            <person name="Cirpus I."/>
            <person name="vanDePas-Schoonen K.T."/>
            <person name="Harhangi H.R."/>
            <person name="vanNiftrik L."/>
            <person name="Schmid M."/>
            <person name="Keltjens J."/>
            <person name="vanDeVossenberg J."/>
            <person name="Kartal B."/>
            <person name="Meier H."/>
            <person name="Frishman D."/>
            <person name="Huynen M.A."/>
            <person name="Mewes H."/>
            <person name="Weissenbach J."/>
            <person name="Jetten M.S.M."/>
            <person name="Wagner M."/>
            <person name="LePaslier D."/>
        </authorList>
    </citation>
    <scope>NUCLEOTIDE SEQUENCE</scope>
</reference>